<dbReference type="InterPro" id="IPR036097">
    <property type="entry name" value="HisK_dim/P_sf"/>
</dbReference>
<keyword evidence="5" id="KW-0902">Two-component regulatory system</keyword>
<keyword evidence="4" id="KW-0418">Kinase</keyword>
<comment type="catalytic activity">
    <reaction evidence="1">
        <text>ATP + protein L-histidine = ADP + protein N-phospho-L-histidine.</text>
        <dbReference type="EC" id="2.7.13.3"/>
    </reaction>
</comment>
<dbReference type="PROSITE" id="PS50109">
    <property type="entry name" value="HIS_KIN"/>
    <property type="match status" value="1"/>
</dbReference>
<keyword evidence="9" id="KW-1185">Reference proteome</keyword>
<evidence type="ECO:0000256" key="4">
    <source>
        <dbReference type="ARBA" id="ARBA00022777"/>
    </source>
</evidence>
<feature type="region of interest" description="Disordered" evidence="6">
    <location>
        <begin position="243"/>
        <end position="264"/>
    </location>
</feature>
<proteinExistence type="predicted"/>
<organism evidence="8 9">
    <name type="scientific">Chondromyces crocatus</name>
    <dbReference type="NCBI Taxonomy" id="52"/>
    <lineage>
        <taxon>Bacteria</taxon>
        <taxon>Pseudomonadati</taxon>
        <taxon>Myxococcota</taxon>
        <taxon>Polyangia</taxon>
        <taxon>Polyangiales</taxon>
        <taxon>Polyangiaceae</taxon>
        <taxon>Chondromyces</taxon>
    </lineage>
</organism>
<dbReference type="CDD" id="cd00082">
    <property type="entry name" value="HisKA"/>
    <property type="match status" value="1"/>
</dbReference>
<evidence type="ECO:0000313" key="8">
    <source>
        <dbReference type="EMBL" id="AKT43690.1"/>
    </source>
</evidence>
<name>A0A0K1ERY8_CHOCO</name>
<dbReference type="Gene3D" id="1.10.287.130">
    <property type="match status" value="1"/>
</dbReference>
<dbReference type="SMART" id="SM00388">
    <property type="entry name" value="HisKA"/>
    <property type="match status" value="1"/>
</dbReference>
<feature type="domain" description="Histidine kinase" evidence="7">
    <location>
        <begin position="4"/>
        <end position="237"/>
    </location>
</feature>
<evidence type="ECO:0000256" key="2">
    <source>
        <dbReference type="ARBA" id="ARBA00012438"/>
    </source>
</evidence>
<protein>
    <recommendedName>
        <fullName evidence="2">histidine kinase</fullName>
        <ecNumber evidence="2">2.7.13.3</ecNumber>
    </recommendedName>
</protein>
<dbReference type="SUPFAM" id="SSF47384">
    <property type="entry name" value="Homodimeric domain of signal transducing histidine kinase"/>
    <property type="match status" value="1"/>
</dbReference>
<dbReference type="AlphaFoldDB" id="A0A0K1ERY8"/>
<evidence type="ECO:0000313" key="9">
    <source>
        <dbReference type="Proteomes" id="UP000067626"/>
    </source>
</evidence>
<evidence type="ECO:0000256" key="3">
    <source>
        <dbReference type="ARBA" id="ARBA00022679"/>
    </source>
</evidence>
<dbReference type="Proteomes" id="UP000067626">
    <property type="component" value="Chromosome"/>
</dbReference>
<evidence type="ECO:0000256" key="1">
    <source>
        <dbReference type="ARBA" id="ARBA00000085"/>
    </source>
</evidence>
<gene>
    <name evidence="8" type="ORF">CMC5_079250</name>
</gene>
<sequence length="264" mass="27611">MLSTLGHDLRTPLNSIIGYSELLQEELRDANQEDWVDDLEQIRMSGRQLLDLINRLVDLAKVEVGRVEFAPEPQVLSAALAEVVSAVTPEFEARGQYVLFDCAGDVGQVVADPARLRQCLSCAVQSIAELSGPGTVSIDVTTPATSPQVRVAIQMILDAPGSVASAAKAHGAALRSEDVGPPSARAQQQSHPSWSGARLHAGAQVGLLLARRLCELLGGSFQVQAGATIVLAFPSAEPLVRGGVENSTGGADEAVPQPLVAPSG</sequence>
<dbReference type="SUPFAM" id="SSF55874">
    <property type="entry name" value="ATPase domain of HSP90 chaperone/DNA topoisomerase II/histidine kinase"/>
    <property type="match status" value="1"/>
</dbReference>
<dbReference type="InterPro" id="IPR036890">
    <property type="entry name" value="HATPase_C_sf"/>
</dbReference>
<evidence type="ECO:0000256" key="5">
    <source>
        <dbReference type="ARBA" id="ARBA00023012"/>
    </source>
</evidence>
<dbReference type="STRING" id="52.CMC5_079250"/>
<dbReference type="Pfam" id="PF00512">
    <property type="entry name" value="HisKA"/>
    <property type="match status" value="1"/>
</dbReference>
<reference evidence="8 9" key="1">
    <citation type="submission" date="2015-07" db="EMBL/GenBank/DDBJ databases">
        <title>Genome analysis of myxobacterium Chondromyces crocatus Cm c5 reveals a high potential for natural compound synthesis and the genetic basis for the loss of fruiting body formation.</title>
        <authorList>
            <person name="Zaburannyi N."/>
            <person name="Bunk B."/>
            <person name="Maier J."/>
            <person name="Overmann J."/>
            <person name="Mueller R."/>
        </authorList>
    </citation>
    <scope>NUCLEOTIDE SEQUENCE [LARGE SCALE GENOMIC DNA]</scope>
    <source>
        <strain evidence="8 9">Cm c5</strain>
    </source>
</reference>
<dbReference type="PANTHER" id="PTHR43711:SF26">
    <property type="entry name" value="SENSOR HISTIDINE KINASE RCSC"/>
    <property type="match status" value="1"/>
</dbReference>
<evidence type="ECO:0000256" key="6">
    <source>
        <dbReference type="SAM" id="MobiDB-lite"/>
    </source>
</evidence>
<dbReference type="KEGG" id="ccro:CMC5_079250"/>
<accession>A0A0K1ERY8</accession>
<dbReference type="InterPro" id="IPR003661">
    <property type="entry name" value="HisK_dim/P_dom"/>
</dbReference>
<dbReference type="EC" id="2.7.13.3" evidence="2"/>
<dbReference type="PANTHER" id="PTHR43711">
    <property type="entry name" value="TWO-COMPONENT HISTIDINE KINASE"/>
    <property type="match status" value="1"/>
</dbReference>
<dbReference type="Gene3D" id="3.30.565.10">
    <property type="entry name" value="Histidine kinase-like ATPase, C-terminal domain"/>
    <property type="match status" value="1"/>
</dbReference>
<dbReference type="InterPro" id="IPR050736">
    <property type="entry name" value="Sensor_HK_Regulatory"/>
</dbReference>
<dbReference type="InterPro" id="IPR005467">
    <property type="entry name" value="His_kinase_dom"/>
</dbReference>
<feature type="region of interest" description="Disordered" evidence="6">
    <location>
        <begin position="174"/>
        <end position="195"/>
    </location>
</feature>
<keyword evidence="3" id="KW-0808">Transferase</keyword>
<evidence type="ECO:0000259" key="7">
    <source>
        <dbReference type="PROSITE" id="PS50109"/>
    </source>
</evidence>
<dbReference type="EMBL" id="CP012159">
    <property type="protein sequence ID" value="AKT43690.1"/>
    <property type="molecule type" value="Genomic_DNA"/>
</dbReference>
<dbReference type="GO" id="GO:0000155">
    <property type="term" value="F:phosphorelay sensor kinase activity"/>
    <property type="evidence" value="ECO:0007669"/>
    <property type="project" value="InterPro"/>
</dbReference>